<proteinExistence type="predicted"/>
<feature type="signal peptide" evidence="3">
    <location>
        <begin position="1"/>
        <end position="19"/>
    </location>
</feature>
<keyword evidence="3" id="KW-0732">Signal</keyword>
<name>A0ABU4WEW5_9BACT</name>
<dbReference type="Gene3D" id="3.40.50.1110">
    <property type="entry name" value="SGNH hydrolase"/>
    <property type="match status" value="1"/>
</dbReference>
<reference evidence="5 6" key="1">
    <citation type="submission" date="2022-03" db="EMBL/GenBank/DDBJ databases">
        <title>Novel taxa within the pig intestine.</title>
        <authorList>
            <person name="Wylensek D."/>
            <person name="Bishof K."/>
            <person name="Afrizal A."/>
            <person name="Clavel T."/>
        </authorList>
    </citation>
    <scope>NUCLEOTIDE SEQUENCE [LARGE SCALE GENOMIC DNA]</scope>
    <source>
        <strain evidence="5 6">CLA-KB-P66</strain>
    </source>
</reference>
<keyword evidence="1" id="KW-0378">Hydrolase</keyword>
<dbReference type="PANTHER" id="PTHR22901">
    <property type="entry name" value="SIALATE O-ACETYLESTERASE"/>
    <property type="match status" value="1"/>
</dbReference>
<dbReference type="Proteomes" id="UP001275932">
    <property type="component" value="Unassembled WGS sequence"/>
</dbReference>
<dbReference type="InterPro" id="IPR005181">
    <property type="entry name" value="SASA"/>
</dbReference>
<sequence>MKKSAVVMAIAFAASAVFADVWMPKIFSDNMVLQSGEKVKIWGRAETNAKIEIDFAGVKTSATADKDGKWTVYLKPLEKSFENRVLGVYENGKLAKSIKNVLVGEVWVAGGQSNMQWELQRCLKEAVAEAVESAKSIRAVRFLRMPANAVSISPQEDLPKNAKWVEVKPDNCKNLSAIAFYFARNLERDLDTPIGILETSFPGSFMSVWLAKEDLKNVSGFKDQLEKYEAENKDFDYQKSMNAYNEKVAKYKAEVEEAKSRGEDVGKIKKPTGKPEPWGRGRFTAIPSIFYNAKIAPIAGYTSKGFLWYQGESDTTIHSEHYAEKFEQLINCWRKYWGIENMPFYFFQLPSMDRDFWIGPRQAQEDVAKKLKNVHMVVHIDLGEEKDVHPKDKLSPAVRLENLVRRFSYGDKNANAYYPKLSKIKYSANCAKAFFDFEKSKPNFRSGLSGFEILVGGNWISPESARASGNVVELFAKKGEAIEGVRYLHKGWARPLASVFNADGLPLAPFCALKK</sequence>
<feature type="domain" description="Sialate O-acetylesterase" evidence="4">
    <location>
        <begin position="302"/>
        <end position="389"/>
    </location>
</feature>
<dbReference type="SUPFAM" id="SSF52266">
    <property type="entry name" value="SGNH hydrolase"/>
    <property type="match status" value="1"/>
</dbReference>
<evidence type="ECO:0000256" key="1">
    <source>
        <dbReference type="ARBA" id="ARBA00022801"/>
    </source>
</evidence>
<dbReference type="InterPro" id="IPR036514">
    <property type="entry name" value="SGNH_hydro_sf"/>
</dbReference>
<feature type="coiled-coil region" evidence="2">
    <location>
        <begin position="211"/>
        <end position="261"/>
    </location>
</feature>
<dbReference type="EMBL" id="JALBUT010000002">
    <property type="protein sequence ID" value="MDX8415099.1"/>
    <property type="molecule type" value="Genomic_DNA"/>
</dbReference>
<dbReference type="Pfam" id="PF03629">
    <property type="entry name" value="SASA"/>
    <property type="match status" value="1"/>
</dbReference>
<evidence type="ECO:0000313" key="6">
    <source>
        <dbReference type="Proteomes" id="UP001275932"/>
    </source>
</evidence>
<gene>
    <name evidence="5" type="ORF">MOX91_02755</name>
</gene>
<dbReference type="PANTHER" id="PTHR22901:SF0">
    <property type="entry name" value="SIALATE O-ACETYLESTERASE"/>
    <property type="match status" value="1"/>
</dbReference>
<organism evidence="5 6">
    <name type="scientific">Intestinicryptomonas porci</name>
    <dbReference type="NCBI Taxonomy" id="2926320"/>
    <lineage>
        <taxon>Bacteria</taxon>
        <taxon>Pseudomonadati</taxon>
        <taxon>Verrucomicrobiota</taxon>
        <taxon>Opitutia</taxon>
        <taxon>Opitutales</taxon>
        <taxon>Intestinicryptomonaceae</taxon>
        <taxon>Intestinicryptomonas</taxon>
    </lineage>
</organism>
<evidence type="ECO:0000313" key="5">
    <source>
        <dbReference type="EMBL" id="MDX8415099.1"/>
    </source>
</evidence>
<evidence type="ECO:0000256" key="2">
    <source>
        <dbReference type="SAM" id="Coils"/>
    </source>
</evidence>
<evidence type="ECO:0000256" key="3">
    <source>
        <dbReference type="SAM" id="SignalP"/>
    </source>
</evidence>
<keyword evidence="6" id="KW-1185">Reference proteome</keyword>
<evidence type="ECO:0000259" key="4">
    <source>
        <dbReference type="Pfam" id="PF03629"/>
    </source>
</evidence>
<dbReference type="InterPro" id="IPR039329">
    <property type="entry name" value="SIAE"/>
</dbReference>
<comment type="caution">
    <text evidence="5">The sequence shown here is derived from an EMBL/GenBank/DDBJ whole genome shotgun (WGS) entry which is preliminary data.</text>
</comment>
<keyword evidence="2" id="KW-0175">Coiled coil</keyword>
<feature type="chain" id="PRO_5046472364" evidence="3">
    <location>
        <begin position="20"/>
        <end position="515"/>
    </location>
</feature>
<accession>A0ABU4WEW5</accession>
<dbReference type="RefSeq" id="WP_370396544.1">
    <property type="nucleotide sequence ID" value="NZ_JALBUT010000002.1"/>
</dbReference>
<protein>
    <submittedName>
        <fullName evidence="5">Sialate O-acetylesterase</fullName>
    </submittedName>
</protein>